<feature type="compositionally biased region" description="Polar residues" evidence="8">
    <location>
        <begin position="4260"/>
        <end position="4273"/>
    </location>
</feature>
<feature type="region of interest" description="Disordered" evidence="8">
    <location>
        <begin position="3851"/>
        <end position="3871"/>
    </location>
</feature>
<feature type="region of interest" description="Disordered" evidence="8">
    <location>
        <begin position="75"/>
        <end position="322"/>
    </location>
</feature>
<feature type="region of interest" description="Disordered" evidence="8">
    <location>
        <begin position="5782"/>
        <end position="5802"/>
    </location>
</feature>
<feature type="compositionally biased region" description="Polar residues" evidence="8">
    <location>
        <begin position="7579"/>
        <end position="7597"/>
    </location>
</feature>
<feature type="compositionally biased region" description="Basic and acidic residues" evidence="8">
    <location>
        <begin position="4720"/>
        <end position="4738"/>
    </location>
</feature>
<feature type="region of interest" description="Disordered" evidence="8">
    <location>
        <begin position="7153"/>
        <end position="7192"/>
    </location>
</feature>
<feature type="domain" description="HSA" evidence="11">
    <location>
        <begin position="1256"/>
        <end position="1328"/>
    </location>
</feature>
<feature type="region of interest" description="Disordered" evidence="8">
    <location>
        <begin position="3416"/>
        <end position="3476"/>
    </location>
</feature>
<feature type="compositionally biased region" description="Polar residues" evidence="8">
    <location>
        <begin position="955"/>
        <end position="973"/>
    </location>
</feature>
<evidence type="ECO:0000259" key="9">
    <source>
        <dbReference type="PROSITE" id="PS51192"/>
    </source>
</evidence>
<feature type="compositionally biased region" description="Polar residues" evidence="8">
    <location>
        <begin position="3433"/>
        <end position="3465"/>
    </location>
</feature>
<dbReference type="Pfam" id="PF14619">
    <property type="entry name" value="SnAC"/>
    <property type="match status" value="1"/>
</dbReference>
<feature type="compositionally biased region" description="Polar residues" evidence="8">
    <location>
        <begin position="3601"/>
        <end position="3613"/>
    </location>
</feature>
<feature type="region of interest" description="Disordered" evidence="8">
    <location>
        <begin position="339"/>
        <end position="404"/>
    </location>
</feature>
<feature type="region of interest" description="Disordered" evidence="8">
    <location>
        <begin position="4205"/>
        <end position="4246"/>
    </location>
</feature>
<dbReference type="PROSITE" id="PS51192">
    <property type="entry name" value="HELICASE_ATP_BIND_1"/>
    <property type="match status" value="1"/>
</dbReference>
<dbReference type="GO" id="GO:0042393">
    <property type="term" value="F:histone binding"/>
    <property type="evidence" value="ECO:0007669"/>
    <property type="project" value="InterPro"/>
</dbReference>
<dbReference type="InterPro" id="IPR001650">
    <property type="entry name" value="Helicase_C-like"/>
</dbReference>
<accession>A0AAF6BFM4</accession>
<feature type="region of interest" description="Disordered" evidence="8">
    <location>
        <begin position="3891"/>
        <end position="3976"/>
    </location>
</feature>
<dbReference type="SMART" id="SM00490">
    <property type="entry name" value="HELICc"/>
    <property type="match status" value="1"/>
</dbReference>
<feature type="region of interest" description="Disordered" evidence="8">
    <location>
        <begin position="2094"/>
        <end position="2139"/>
    </location>
</feature>
<feature type="region of interest" description="Disordered" evidence="8">
    <location>
        <begin position="647"/>
        <end position="701"/>
    </location>
</feature>
<feature type="compositionally biased region" description="Polar residues" evidence="8">
    <location>
        <begin position="7837"/>
        <end position="7848"/>
    </location>
</feature>
<feature type="region of interest" description="Disordered" evidence="8">
    <location>
        <begin position="4033"/>
        <end position="4101"/>
    </location>
</feature>
<feature type="compositionally biased region" description="Basic and acidic residues" evidence="8">
    <location>
        <begin position="660"/>
        <end position="674"/>
    </location>
</feature>
<feature type="compositionally biased region" description="Basic and acidic residues" evidence="8">
    <location>
        <begin position="139"/>
        <end position="149"/>
    </location>
</feature>
<dbReference type="Gene3D" id="3.40.50.300">
    <property type="entry name" value="P-loop containing nucleotide triphosphate hydrolases"/>
    <property type="match status" value="1"/>
</dbReference>
<feature type="compositionally biased region" description="Low complexity" evidence="8">
    <location>
        <begin position="848"/>
        <end position="858"/>
    </location>
</feature>
<feature type="compositionally biased region" description="Polar residues" evidence="8">
    <location>
        <begin position="7163"/>
        <end position="7181"/>
    </location>
</feature>
<gene>
    <name evidence="12" type="ORF">Mp_5g06580</name>
</gene>
<feature type="compositionally biased region" description="Basic and acidic residues" evidence="8">
    <location>
        <begin position="7977"/>
        <end position="7993"/>
    </location>
</feature>
<feature type="compositionally biased region" description="Polar residues" evidence="8">
    <location>
        <begin position="2919"/>
        <end position="2935"/>
    </location>
</feature>
<evidence type="ECO:0000313" key="13">
    <source>
        <dbReference type="Proteomes" id="UP001162541"/>
    </source>
</evidence>
<dbReference type="GO" id="GO:0016787">
    <property type="term" value="F:hydrolase activity"/>
    <property type="evidence" value="ECO:0007669"/>
    <property type="project" value="UniProtKB-KW"/>
</dbReference>
<feature type="compositionally biased region" description="Polar residues" evidence="8">
    <location>
        <begin position="7218"/>
        <end position="7235"/>
    </location>
</feature>
<feature type="compositionally biased region" description="Polar residues" evidence="8">
    <location>
        <begin position="902"/>
        <end position="915"/>
    </location>
</feature>
<feature type="compositionally biased region" description="Basic and acidic residues" evidence="8">
    <location>
        <begin position="3893"/>
        <end position="3934"/>
    </location>
</feature>
<feature type="region of interest" description="Disordered" evidence="8">
    <location>
        <begin position="2370"/>
        <end position="2407"/>
    </location>
</feature>
<dbReference type="InterPro" id="IPR038718">
    <property type="entry name" value="SNF2-like_sf"/>
</dbReference>
<feature type="region of interest" description="Disordered" evidence="8">
    <location>
        <begin position="5535"/>
        <end position="5556"/>
    </location>
</feature>
<evidence type="ECO:0000256" key="7">
    <source>
        <dbReference type="SAM" id="Coils"/>
    </source>
</evidence>
<feature type="region of interest" description="Disordered" evidence="8">
    <location>
        <begin position="2497"/>
        <end position="2561"/>
    </location>
</feature>
<feature type="region of interest" description="Disordered" evidence="8">
    <location>
        <begin position="2213"/>
        <end position="2242"/>
    </location>
</feature>
<feature type="region of interest" description="Disordered" evidence="8">
    <location>
        <begin position="444"/>
        <end position="589"/>
    </location>
</feature>
<feature type="compositionally biased region" description="Basic and acidic residues" evidence="8">
    <location>
        <begin position="171"/>
        <end position="180"/>
    </location>
</feature>
<feature type="compositionally biased region" description="Low complexity" evidence="8">
    <location>
        <begin position="3804"/>
        <end position="3816"/>
    </location>
</feature>
<dbReference type="GO" id="GO:0005634">
    <property type="term" value="C:nucleus"/>
    <property type="evidence" value="ECO:0007669"/>
    <property type="project" value="UniProtKB-SubCell"/>
</dbReference>
<feature type="compositionally biased region" description="Polar residues" evidence="8">
    <location>
        <begin position="7790"/>
        <end position="7800"/>
    </location>
</feature>
<evidence type="ECO:0000259" key="10">
    <source>
        <dbReference type="PROSITE" id="PS51194"/>
    </source>
</evidence>
<feature type="region of interest" description="Disordered" evidence="8">
    <location>
        <begin position="4720"/>
        <end position="4751"/>
    </location>
</feature>
<evidence type="ECO:0000256" key="8">
    <source>
        <dbReference type="SAM" id="MobiDB-lite"/>
    </source>
</evidence>
<feature type="region of interest" description="Disordered" evidence="8">
    <location>
        <begin position="6660"/>
        <end position="6719"/>
    </location>
</feature>
<feature type="region of interest" description="Disordered" evidence="8">
    <location>
        <begin position="6926"/>
        <end position="6947"/>
    </location>
</feature>
<feature type="region of interest" description="Disordered" evidence="8">
    <location>
        <begin position="4116"/>
        <end position="4187"/>
    </location>
</feature>
<feature type="region of interest" description="Disordered" evidence="8">
    <location>
        <begin position="7218"/>
        <end position="7239"/>
    </location>
</feature>
<feature type="region of interest" description="Disordered" evidence="8">
    <location>
        <begin position="730"/>
        <end position="828"/>
    </location>
</feature>
<evidence type="ECO:0000256" key="2">
    <source>
        <dbReference type="ARBA" id="ARBA00022741"/>
    </source>
</evidence>
<feature type="compositionally biased region" description="Low complexity" evidence="8">
    <location>
        <begin position="4275"/>
        <end position="4289"/>
    </location>
</feature>
<feature type="region of interest" description="Disordered" evidence="8">
    <location>
        <begin position="7462"/>
        <end position="7668"/>
    </location>
</feature>
<feature type="compositionally biased region" description="Polar residues" evidence="8">
    <location>
        <begin position="7267"/>
        <end position="7285"/>
    </location>
</feature>
<feature type="region of interest" description="Disordered" evidence="8">
    <location>
        <begin position="7253"/>
        <end position="7450"/>
    </location>
</feature>
<evidence type="ECO:0000256" key="3">
    <source>
        <dbReference type="ARBA" id="ARBA00022801"/>
    </source>
</evidence>
<dbReference type="FunFam" id="3.40.50.10810:FF:000016">
    <property type="entry name" value="Chromatin structure-remodeling complex protein SYD"/>
    <property type="match status" value="1"/>
</dbReference>
<keyword evidence="3" id="KW-0378">Hydrolase</keyword>
<dbReference type="CDD" id="cd18793">
    <property type="entry name" value="SF2_C_SNF"/>
    <property type="match status" value="1"/>
</dbReference>
<feature type="domain" description="Helicase C-terminal" evidence="10">
    <location>
        <begin position="1751"/>
        <end position="1897"/>
    </location>
</feature>
<evidence type="ECO:0000313" key="12">
    <source>
        <dbReference type="EMBL" id="BBN10808.1"/>
    </source>
</evidence>
<name>A0AAF6BFM4_MARPO</name>
<feature type="compositionally biased region" description="Polar residues" evidence="8">
    <location>
        <begin position="3416"/>
        <end position="3426"/>
    </location>
</feature>
<feature type="compositionally biased region" description="Polar residues" evidence="8">
    <location>
        <begin position="4068"/>
        <end position="4101"/>
    </location>
</feature>
<feature type="region of interest" description="Disordered" evidence="8">
    <location>
        <begin position="2876"/>
        <end position="2980"/>
    </location>
</feature>
<dbReference type="Pfam" id="PF00176">
    <property type="entry name" value="SNF2-rel_dom"/>
    <property type="match status" value="1"/>
</dbReference>
<feature type="compositionally biased region" description="Low complexity" evidence="8">
    <location>
        <begin position="4136"/>
        <end position="4156"/>
    </location>
</feature>
<dbReference type="PROSITE" id="PS51194">
    <property type="entry name" value="HELICASE_CTER"/>
    <property type="match status" value="1"/>
</dbReference>
<comment type="subcellular location">
    <subcellularLocation>
        <location evidence="1">Nucleus</location>
    </subcellularLocation>
</comment>
<feature type="region of interest" description="Disordered" evidence="8">
    <location>
        <begin position="5404"/>
        <end position="5423"/>
    </location>
</feature>
<evidence type="ECO:0000256" key="1">
    <source>
        <dbReference type="ARBA" id="ARBA00004123"/>
    </source>
</evidence>
<feature type="compositionally biased region" description="Polar residues" evidence="8">
    <location>
        <begin position="7475"/>
        <end position="7493"/>
    </location>
</feature>
<feature type="compositionally biased region" description="Basic and acidic residues" evidence="8">
    <location>
        <begin position="7940"/>
        <end position="7955"/>
    </location>
</feature>
<feature type="compositionally biased region" description="Polar residues" evidence="8">
    <location>
        <begin position="7527"/>
        <end position="7545"/>
    </location>
</feature>
<dbReference type="InterPro" id="IPR014001">
    <property type="entry name" value="Helicase_ATP-bd"/>
</dbReference>
<feature type="compositionally biased region" description="Polar residues" evidence="8">
    <location>
        <begin position="393"/>
        <end position="404"/>
    </location>
</feature>
<feature type="compositionally biased region" description="Low complexity" evidence="8">
    <location>
        <begin position="2213"/>
        <end position="2232"/>
    </location>
</feature>
<feature type="region of interest" description="Disordered" evidence="8">
    <location>
        <begin position="3505"/>
        <end position="3555"/>
    </location>
</feature>
<feature type="region of interest" description="Disordered" evidence="8">
    <location>
        <begin position="6211"/>
        <end position="6230"/>
    </location>
</feature>
<feature type="region of interest" description="Disordered" evidence="8">
    <location>
        <begin position="7886"/>
        <end position="7923"/>
    </location>
</feature>
<feature type="compositionally biased region" description="Polar residues" evidence="8">
    <location>
        <begin position="3515"/>
        <end position="3533"/>
    </location>
</feature>
<feature type="compositionally biased region" description="Polar residues" evidence="8">
    <location>
        <begin position="213"/>
        <end position="238"/>
    </location>
</feature>
<protein>
    <submittedName>
        <fullName evidence="12">Uncharacterized protein</fullName>
    </submittedName>
</protein>
<feature type="region of interest" description="Disordered" evidence="8">
    <location>
        <begin position="2639"/>
        <end position="2664"/>
    </location>
</feature>
<dbReference type="InterPro" id="IPR029295">
    <property type="entry name" value="SnAC"/>
</dbReference>
<dbReference type="Gene3D" id="3.40.50.10810">
    <property type="entry name" value="Tandem AAA-ATPase domain"/>
    <property type="match status" value="1"/>
</dbReference>
<feature type="compositionally biased region" description="Polar residues" evidence="8">
    <location>
        <begin position="349"/>
        <end position="370"/>
    </location>
</feature>
<feature type="compositionally biased region" description="Low complexity" evidence="8">
    <location>
        <begin position="3505"/>
        <end position="3514"/>
    </location>
</feature>
<feature type="compositionally biased region" description="Basic and acidic residues" evidence="8">
    <location>
        <begin position="4885"/>
        <end position="4900"/>
    </location>
</feature>
<feature type="region of interest" description="Disordered" evidence="8">
    <location>
        <begin position="3285"/>
        <end position="3356"/>
    </location>
</feature>
<feature type="compositionally biased region" description="Polar residues" evidence="8">
    <location>
        <begin position="2961"/>
        <end position="2980"/>
    </location>
</feature>
<evidence type="ECO:0000259" key="11">
    <source>
        <dbReference type="PROSITE" id="PS51204"/>
    </source>
</evidence>
<feature type="region of interest" description="Disordered" evidence="8">
    <location>
        <begin position="3726"/>
        <end position="3829"/>
    </location>
</feature>
<feature type="region of interest" description="Disordered" evidence="8">
    <location>
        <begin position="2775"/>
        <end position="2837"/>
    </location>
</feature>
<dbReference type="FunFam" id="3.40.50.300:FF:000871">
    <property type="entry name" value="Chromatin structure-remodeling complex protein SYD"/>
    <property type="match status" value="1"/>
</dbReference>
<dbReference type="CDD" id="cd17996">
    <property type="entry name" value="DEXHc_SMARCA2_SMARCA4"/>
    <property type="match status" value="1"/>
</dbReference>
<feature type="compositionally biased region" description="Polar residues" evidence="8">
    <location>
        <begin position="2943"/>
        <end position="2954"/>
    </location>
</feature>
<dbReference type="Proteomes" id="UP001162541">
    <property type="component" value="Chromosome 5"/>
</dbReference>
<feature type="region of interest" description="Disordered" evidence="8">
    <location>
        <begin position="4871"/>
        <end position="4916"/>
    </location>
</feature>
<evidence type="ECO:0000256" key="6">
    <source>
        <dbReference type="ARBA" id="ARBA00023242"/>
    </source>
</evidence>
<feature type="compositionally biased region" description="Polar residues" evidence="8">
    <location>
        <begin position="188"/>
        <end position="197"/>
    </location>
</feature>
<feature type="compositionally biased region" description="Polar residues" evidence="8">
    <location>
        <begin position="7319"/>
        <end position="7337"/>
    </location>
</feature>
<feature type="compositionally biased region" description="Polar residues" evidence="8">
    <location>
        <begin position="7630"/>
        <end position="7639"/>
    </location>
</feature>
<feature type="compositionally biased region" description="Polar residues" evidence="8">
    <location>
        <begin position="688"/>
        <end position="701"/>
    </location>
</feature>
<feature type="compositionally biased region" description="Polar residues" evidence="8">
    <location>
        <begin position="5546"/>
        <end position="5556"/>
    </location>
</feature>
<feature type="compositionally biased region" description="Polar residues" evidence="8">
    <location>
        <begin position="7959"/>
        <end position="7976"/>
    </location>
</feature>
<feature type="compositionally biased region" description="Low complexity" evidence="8">
    <location>
        <begin position="2497"/>
        <end position="2542"/>
    </location>
</feature>
<feature type="compositionally biased region" description="Polar residues" evidence="8">
    <location>
        <begin position="7371"/>
        <end position="7389"/>
    </location>
</feature>
<feature type="compositionally biased region" description="Basic and acidic residues" evidence="8">
    <location>
        <begin position="6934"/>
        <end position="6947"/>
    </location>
</feature>
<feature type="region of interest" description="Disordered" evidence="8">
    <location>
        <begin position="4330"/>
        <end position="4373"/>
    </location>
</feature>
<dbReference type="Pfam" id="PF00271">
    <property type="entry name" value="Helicase_C"/>
    <property type="match status" value="1"/>
</dbReference>
<feature type="compositionally biased region" description="Polar residues" evidence="8">
    <location>
        <begin position="7423"/>
        <end position="7441"/>
    </location>
</feature>
<feature type="region of interest" description="Disordered" evidence="8">
    <location>
        <begin position="3601"/>
        <end position="3680"/>
    </location>
</feature>
<feature type="region of interest" description="Disordered" evidence="8">
    <location>
        <begin position="4260"/>
        <end position="4305"/>
    </location>
</feature>
<feature type="region of interest" description="Disordered" evidence="8">
    <location>
        <begin position="7768"/>
        <end position="7860"/>
    </location>
</feature>
<proteinExistence type="predicted"/>
<feature type="compositionally biased region" description="Polar residues" evidence="8">
    <location>
        <begin position="6684"/>
        <end position="6710"/>
    </location>
</feature>
<feature type="compositionally biased region" description="Polar residues" evidence="8">
    <location>
        <begin position="2109"/>
        <end position="2126"/>
    </location>
</feature>
<keyword evidence="2" id="KW-0547">Nucleotide-binding</keyword>
<organism evidence="12 13">
    <name type="scientific">Marchantia polymorpha subsp. ruderalis</name>
    <dbReference type="NCBI Taxonomy" id="1480154"/>
    <lineage>
        <taxon>Eukaryota</taxon>
        <taxon>Viridiplantae</taxon>
        <taxon>Streptophyta</taxon>
        <taxon>Embryophyta</taxon>
        <taxon>Marchantiophyta</taxon>
        <taxon>Marchantiopsida</taxon>
        <taxon>Marchantiidae</taxon>
        <taxon>Marchantiales</taxon>
        <taxon>Marchantiaceae</taxon>
        <taxon>Marchantia</taxon>
    </lineage>
</organism>
<dbReference type="SMART" id="SM00487">
    <property type="entry name" value="DEXDc"/>
    <property type="match status" value="1"/>
</dbReference>
<feature type="compositionally biased region" description="Low complexity" evidence="8">
    <location>
        <begin position="2786"/>
        <end position="2800"/>
    </location>
</feature>
<keyword evidence="7" id="KW-0175">Coiled coil</keyword>
<dbReference type="SUPFAM" id="SSF52540">
    <property type="entry name" value="P-loop containing nucleoside triphosphate hydrolases"/>
    <property type="match status" value="2"/>
</dbReference>
<feature type="compositionally biased region" description="Polar residues" evidence="8">
    <location>
        <begin position="559"/>
        <end position="575"/>
    </location>
</feature>
<dbReference type="PANTHER" id="PTHR10799">
    <property type="entry name" value="SNF2/RAD54 HELICASE FAMILY"/>
    <property type="match status" value="1"/>
</dbReference>
<feature type="compositionally biased region" description="Polar residues" evidence="8">
    <location>
        <begin position="444"/>
        <end position="470"/>
    </location>
</feature>
<feature type="compositionally biased region" description="Basic and acidic residues" evidence="8">
    <location>
        <begin position="5408"/>
        <end position="5423"/>
    </location>
</feature>
<feature type="compositionally biased region" description="Polar residues" evidence="8">
    <location>
        <begin position="2544"/>
        <end position="2561"/>
    </location>
</feature>
<feature type="region of interest" description="Disordered" evidence="8">
    <location>
        <begin position="987"/>
        <end position="1010"/>
    </location>
</feature>
<feature type="region of interest" description="Disordered" evidence="8">
    <location>
        <begin position="2048"/>
        <end position="2070"/>
    </location>
</feature>
<dbReference type="GO" id="GO:0005524">
    <property type="term" value="F:ATP binding"/>
    <property type="evidence" value="ECO:0007669"/>
    <property type="project" value="UniProtKB-KW"/>
</dbReference>
<dbReference type="InterPro" id="IPR027417">
    <property type="entry name" value="P-loop_NTPase"/>
</dbReference>
<feature type="compositionally biased region" description="Acidic residues" evidence="8">
    <location>
        <begin position="302"/>
        <end position="314"/>
    </location>
</feature>
<dbReference type="InterPro" id="IPR049730">
    <property type="entry name" value="SNF2/RAD54-like_C"/>
</dbReference>
<feature type="region of interest" description="Disordered" evidence="8">
    <location>
        <begin position="7935"/>
        <end position="7993"/>
    </location>
</feature>
<feature type="compositionally biased region" description="Gly residues" evidence="8">
    <location>
        <begin position="119"/>
        <end position="134"/>
    </location>
</feature>
<feature type="region of interest" description="Disordered" evidence="8">
    <location>
        <begin position="3164"/>
        <end position="3185"/>
    </location>
</feature>
<feature type="compositionally biased region" description="Polar residues" evidence="8">
    <location>
        <begin position="2901"/>
        <end position="2911"/>
    </location>
</feature>
<feature type="compositionally biased region" description="Polar residues" evidence="8">
    <location>
        <begin position="3645"/>
        <end position="3680"/>
    </location>
</feature>
<dbReference type="GO" id="GO:0004386">
    <property type="term" value="F:helicase activity"/>
    <property type="evidence" value="ECO:0007669"/>
    <property type="project" value="UniProtKB-KW"/>
</dbReference>
<feature type="region of interest" description="Disordered" evidence="8">
    <location>
        <begin position="842"/>
        <end position="927"/>
    </location>
</feature>
<dbReference type="InterPro" id="IPR000330">
    <property type="entry name" value="SNF2_N"/>
</dbReference>
<feature type="region of interest" description="Disordered" evidence="8">
    <location>
        <begin position="954"/>
        <end position="973"/>
    </location>
</feature>
<keyword evidence="6" id="KW-0539">Nucleus</keyword>
<feature type="compositionally biased region" description="Basic residues" evidence="8">
    <location>
        <begin position="740"/>
        <end position="752"/>
    </location>
</feature>
<dbReference type="PROSITE" id="PS51204">
    <property type="entry name" value="HSA"/>
    <property type="match status" value="1"/>
</dbReference>
<feature type="compositionally biased region" description="Polar residues" evidence="8">
    <location>
        <begin position="3327"/>
        <end position="3338"/>
    </location>
</feature>
<feature type="compositionally biased region" description="Basic and acidic residues" evidence="8">
    <location>
        <begin position="104"/>
        <end position="116"/>
    </location>
</feature>
<sequence length="7993" mass="842870">MAQQATSNVELEAAKFLEKVGQDFKNEPKKLATKLFTICKHMRINNKEDTLPFRIISRAMEIVLLQYGLDPSIFNSSNQGGPGGSSQGDSPTYGGPRPPNVENRQSDQEFPGERSMVDPGGGLQHGFSGPGGSRFGDTVFRRQTPESKSHSQGHPSVSGDFPSAGTSRSTRAHDGARDYSNEPGMRLDSSSNASGDSRMQVPVGSSRLDKSPMVNSMQGQPSFPRNSVPSDTTLQGNQKALDWATLGYNQMGDPRGGAGGPAAAMLNRSNASKVTKRKQLDIDDSDDGQARKAQRRSIIDSEIGDEADTAEAIDDIGSSANQRDGGFLSLSSVLIRPQAQAVQGPRGAAQSSGNENVDGQSELRSGLSTHEQLEVGRQLDLSQGSLRGAEGKMTSTENAGTSSEFGRGISAFKVAGSNTRIGPHGALDTKLHQGQNVGNLRSTQATNVEGRSSTFSATHGSGQPSHQASVSRMDLGTSSVRDGDEDSESESEDELEDSPARDLGPNRGVSDGQTLPFKMSSGGRGAFSSYSAVRTSQQQSGGASPQESPSRPAMKWDLLNSQQQRSRGENTNASDDTPERIQFGKSINSGTFPMRKDTLPVDFSISSSFVDSEKAMKGSNSGLPQMVIGGKAGAVNTPSMGGITLAPGDGISDGQQARISSRESGLKASMKDSVFDSESGLDDGGGDQQATDSMRSEASQSGLPFSDYQMKQLRAQCMVLQSFRNNMTPKKTQLNLALHNSKRRVPTGKKRKMEADEESTPSEGGGPGLTDHTMNSDKVDYDGPSIDKPQVSDSGDVSKADGTPDVSKKARLRKRYPRIDPNLSAEERRAVIAERRRQTIAEREAEAQAEAQAQARSASVKEIPFPVTEDTTQDSKLSDGANVASNYAPSKPLDTQMDAGKSTLSRNVGSGNFGQVTPEPENLGSGDGGGRILRSTLGLPSQLPEGIRPVAMIPNSGQDSRTFTSSASDSQSREVQYFQEGKIERLKGSMPQGGMTGASGDMVTDTPSTSSPYKNQMVLLPNGEIVGLEAVMQAAQSFNPAMIMSQTPAAGKMAPSPMRVNGSGAVQYPPNYGRMYFNSHTVGNSVATNSEASNAQQVALESQRNQYQGMQMYAENRNGNAVPSEDEVDDMPPHIPVYLTKPQFTTIMKWTLDEHKRKSVVDNKWAEKQRKTEEKISSRFHLLKEIVNSSDDISTKTKSVIELKKLQVLQLQRSLRRDVLTDFFKNNGPDLAALRSMRRSRPGRRLKQLEKLETKQKEERQRRIRERQKEFFREVEIHKEKLEDCYKVKKERWRVINRYVKEFHKRKERAHRERIERIQREKINLLKNHDVEGYLRMVQDKKSDRVEQLLKETEAYLEKLGVKLREQKDSTKGKNKDSVVEMQSAAEVVVGRDQTQHYLESNEKYYLLAHSVKEVIDDQPLYLEGGKLREYQMNGLRWMVSLYNNRLNGILADEMGLGKTVQVIALLCHLIEKKQDRGPFLVVVPSSVLPNWLSEVTRWAPKVTKVVYAGAPEERRRLYKEEVLQQQFNVLITTYEFLMNKHDRPKLSKIPWHYIIIDEGHRIKNASCKLNAELKHYQSSHRLLLTGTPIQNNLEELWALLNFLLPSIFNSSDDFSQWFNKPFESVSDNTPNQALLTEEENLLIINRLHQVLRPFMLRRLKQKVENELPEKIERLVRCEASGYQKLLMKHVKEKLGSLGNAKGKSIQNTVMELRNICNHPFISHLHTEEAETLMPEHYLPPIVRLCGKLETLDRILPKLKAANHRVLLFSTMTRLLDVMEDYLIWRNYRYLRLDGGTGGTERGALIEKFNAPQSEAFIFLLSIRAGGIGINLQAADTVIIFDTDWNPQVDLQAQARAHRIGQKRDVLVLRMETVHTVEEQVRAAAEYKLGVANQSITAGFFDDNTSAEDRREYLESLLRENKKEEVAPVLDDEALNDLLARSDAEIDIFESVDRRRIQEEQTLWEKCKRSRNGQEIVPRPPRLVMESELATFLSAIQKANLEKAVERQKATDITAYGRGKRAREIRSYGEQYSEKEFERLCRVGVPDMEKKPDAGRGRGLRKGKLGEDMMPQTIPEPVVAEEVVEEASELVSVKKGRGRPKKGALVPSPSGSQKVSSINRVSQSDSVPKVGNIGSPAGSGVVPNSQASALMNETIQAIREIAAGASATSSGVIEKVEGEKTRSLASLQEKDKLSVSDNQRLVLGQQKEKTSSISTSFSVVPSQSAPSSSTNSETNKLSKVLDESRQVSTDGLSTVLSDVQPRALVTPVSALGKAAAVEPISVGRFGVLPTKDGSKLTNSGKERVSAITTMPVSFSTPSVPASKALASRGAQGGSEVKAGSTGKLTEFLARRAAAMATSVSSDTGKLPPVIPTVNVSSPAPVVKGGPKPRSSAKTKKQGTSSLAPSVVPAQAKVQTSTSLSDSLLAASARLQTVSAPLPLSLSSPSAVTRMQASIAAPSSMGLSFVQTSLESTPTLSVPLPSSAASNKLQSSSAASSLLSSSPLTSKPTSSAGVSSSLKSSSAHARSQGSGLASSLSSVPALSKIPSSTGGTPEGSNVSAKISSPGVSTLLSSLASPLAQTKLPIPALPTSLGLTTVQTSTAVMPSPSSATAQTKSQSTTAVSSSLGALAGKSKSQASGGVSSLLGLSSAQGKSQSTGTSSSTVSISPLHVKTSASATTSTPLVSPSAQARLPISAAMATSLASLSAYTQSGKTQGLAIAKPVQSGVDGRLPPTGTFQRLMDEALGRRLPLVSPAEVGRALAADIAAMQPLKLAQRPQDPLARDKSQSASVAAGSSTATEALTGKRPLQGATEGRASKSQKLPSGGAAGKEIGLSPTPVGMAVVTDSLRLATTGAMALPSSQSVKSVATDSSRLTISTLDKTSQQSSRQHGTQIKEKAQGSAGLSGQTSAREATTAGKLVQNNSDGPASVFQQKSSRSGKDVSSKGTLDVTSNDGNRAAPTSKAQRAQGLQSKDNTTTGTSDAVLSATNISSNPGKATTVAIVDSGKQPSSIQTQPANSVAKVGVLSPVAAPEKAAVGLLSEGSKDKAVPTFSSGVTTAEQGKLNVDERGSDVAGQKAMPASKVETGRKRAAARAAARRKASAQSSTAAVKAAVVEKPTAVQDNATSLAEKPVVGGSTVGTSNAQVLQLVDTGKQVAGQSLAATATNSEASKAAPEVRSKSSDPAAVMAKAPELGKSTMLSLLERGKQVQALASKMSENPLDIVKVAGGAKSGTPSLMERGKQILAQASEEFRSSTKLPEISSVSKAVEAGKPGALLTLGQSKQGSAHAYGEGSKVSGAQRPVDLPKDENLKRPASQNSEVGSKPLVQDSQATKAATNQRWKKSARNRDKVPSGVVVGPSQSVLPLQDKALESVEAAKVAKINVAPAKTAVNLPTPAATSEPSKILSAVALQATTPAQSLKGTTRPQSGKRKLQQLSSKVPAASSSQITSKSVEISRETQGSNSEKPQIPARVSSDVSHSATVIPVTPVTAVGVSGLVQGLHLSSGVQSSVGASSTPTPVRSRGSTLPSTTPNPSLERRTPSQEPSGSTKITVSQPAPTIVTEIAKVMGEVKSMIGDMRTGDSIGIGGIKAAVSDVLAQGRNMQGRTSKSTGKSKASRVAAADLDASSGSPLARVSKQKVGGSASKAGTRTSTDLVSEKLLSTTGSPTSRSSAADNTNVGSKSASLVAPSATKLASMALPAGIDTLKSAIESGSLAIGKHSPAEAKGFETKRVSTGRVSASSKVAPEKSAATSSRETVTALGPQPLTGQSTAKSSKVHKASSEQEIVKTPVPSMLEKPLPKARPSRAGSSSVSASASTLETTKTDVTDSTARGLPGVAALATIAPPVVPITSEGETGTLKGPVKEIPSTSSTTVIMSNEKSKLQEVKANAGLECGKDEGGMPSEEKSLISESEVARKPEIEAAKSGPTDKRKRDVFSGLPKSSPSNLDQPNLRPSVKSSTGSESIPMPAETGNKGLASAGLVQSKAVDKPNHVAGVELLSAPSVVGRESVKGAPSVGPMNTGIYEVASSKVTGAASSKDEVVSNAGQNAAVSADGSKISKSSLDAHGQPQASALRTPISTQNSPKEMEGRTSTPDLKQSSSFVSLGTRKGVIALDVRGAERTGLAPTVREPDHQKVSDSTPESVVESVVSGSLLSVSRPIDPVTSQPSQGEVPASVSPPGPVASAVPIDTASSDLKLCEADVVSGPKAPVYQSSSHVVAKVDSRSEEGASGSHLPKSSGATTSNVQREGWRGAISALVSSLLTPPGETQKSRPNFSDLLISRSGSSSVQLPKPSGEPPFGKPPQITQDVIRNEPLQEAFKAPEIVAASKSSFLSDGSAERNKLAPPKPTLVTVEKEQSGALEKTLPRNDSMGNRKVVPTTAATQTPASTPLGDVKIIGNVSEDPVGVDQDMKLEATQPEGITLSSAHPEGTVVSLSPAAVALSIIDNEPSINTGVDGKQILSADTLKNILKSEKDLPTVQDRAEQLSSIVSEEASSMKLAHSRTEAKTVSEPHDRSVLETDLAVGQGGNSKLVLSILAKNPSDILDGTGVVAKSLTASLIKDDSSSVQKQEHPIVLGSNASDQLSSALVSPWSEGAGVDVPFKGCEGFSCVKPGSPAIVGGGRDEVGITTSALVEDTECDASATNEKLVIDSASMHPTSQPVNIDTSVVSTKHVPSRDVVSPCAVSSIDQNATCPVVSMVVDEAVAAKSSIALPDSNLPKEEASLEEVSDMRLDERSDQKAVVGDSLDHPDLDLTNETTSKQHLSGATDIFATGGMTVSGEGENVVLSLITSASSKSGSLNAKSGTEVDIVPSKNSTEGYVDGDTEIGYIPKSSNAADVNASALAEIPSYKTVLNSSSSELPAIASEQASGDILPLSDVEPTNVVRGDKSADPNNASKDEEGVSCEPAVVTSPRGVGSTVSTVDTGLGIPLQAGIACLDPSDTNQADRPEDISSVSESQSRLARAFQGNANIVEWTTANEKSDVNHSTFSSVEKDAYPMSIIHEHSIVDRDQADPCIPDSPKAAITPHRHEESSSLVVSTEVVDGAAEIRTTGSPEIRGVRSAHSPGSAPEEVMQVVLKGVNTTEVVNSSDVLLAIPKQKGPDESTDPVSMESIRDDNVSIECSEGEPTISRVSTRTSEKIDGETSLPILAESTHSKLKPNEVGCASDTVVVEIPDMMQESKSISLSSNIDKHIEPMERDEGDTLIAVVAGDILVVEESKLDIVKPEVLTTPTSLKEVLAEGEEDRVERSSLEPSLLVSEIAQPFDRSPTSRPPDLFQVGNSRPLSSEILPKARSEAEGVDDVEMMIPSPTPIEVMQVLEVERLQSTVSISDVDSVLNDKGDFQKERVKDVLEERVIVPHTEAIDEFEERVASSNADDTQVVTDIIHVNSNLDHEKVKLNARSVGRSMDGSEHGDGGFHPQEDSSMQEVRDVAEDRSGLSGVPAIESHIESMYHPTVRPILVCEGVQQECSDREAKSSVSTTENATLNVGICRDVLLGDSVVQAVLPHVPITQEEINERSGEDSSLNGSLRVEKNNQEGKAGDSASEDMTGNASPTENVFGMEAGNLTEQTNQLIVSADRSMEGLVDCSNSLRPDSEVLLGFISHLEEHKEVEAGNTAKQAEEITMAAEPNIEVTVEYSSGIICSHTTTGGVREDVVQFHEENVIDSAEGMSKDFPSPVEEGRDPMVGVAIKEVANTVSIRQSVVATDVEDPMDITPCNDVVEEELLAGDTSPVSKPVIVSNNPVESRNILCETVEVVREDFRSTNLESSFVVAVDYKDHSSSSVTGSEMAKMDEPVEGSTESKLVTDIDIPAPILLETDGVVLETAAVGLENLDNDGMSGSSESTTKDATEDSIALTNQSTCAAVIMDCSYGGSGDVASGDGSGNSLLSSETSRLTDTVEADRDILVCTDQGGNKASLENDDNQVPGMGPNEGEAVSMADLVPFETVSDFLVREAVEGGSAQRGTAMLVATPTTGISDMAEEALKPAVVITSNDTARSDEQSPGSSKFKSICPIGLLGEEASDFIREAVQEIRVITSVVCNQPALESREGETMDAIGSYTDTSLDNPSGTVTGTDPADVRPTELKAEMTMSIDTSTEELADGADEAVEESGLKSTNIFGGSDVDSLALSTNSGVLPSISECQLLRTDCSDEAPVTSISTAGLDSSSSPNEPDQIVLEVGADEGVTLKGLLREESEVRNSLAVDVHAVEHGDVEEGLKSAEPKSELDPRSRDSVDVVDAHLSHVYAASESDKLSGVKELVLPVEAEFKTNRLEETTSPQPLGNECNIPMEEPDLMDVDVNVPSGPVVSSTDVERLLEKTGDILLSTANLGSEPTPMDCNQDNRDVGKIHRKAEDVSPSDVEDGEGVVVSEPSVAVMGTDADVVLTGEEGYHSSVVGQCLKTVDSSSVPIVAEDTSPTASCIALEQNVEAVEGLTQESVANPNLINSEAELSCVPSVVVDSVLIVSPDVDVNVSSGPVVSSTDVERLLEKRGDILLSTANLGSEPTPMDSNQDNRDVGKIHRKAEDVSPSDVEDGKGVVISEPSVAVMGTDADVVLTGEEGFHSSVVGHCLKTVDSSSVLIVAEDTSPTASCIALEQNVEVVEGLTQESVANPNLINSEAGLSCVPSVVVDSVLIVSPAFRADISEPAEDDTKMGSLSLITTYDSDDESPSQTEQVSEDKGPCALATQTRSTALMESGSGPSETADRSTTVGGTACDSGDAVEAPCTENQDLLEHSAEVQTSLLMSVQQDQVGGKPASDDGCTTCTTANLVVASSLLRQETSHVAATPLSGEEISKRILTSSSPPGLRPDTEMLDGEDNDASKAAVVSVEAVTEPMPVSLAGDVPDVTDKVTRESLNLSGGNEVAPLLILSEPICLEIGESHELILSSNPLIENLFAESGRCSSIAAVESQEEIVNIHSSVTVELPLSIDSSGSSHDSEKLEHSQETVDKSGPAVVIPHAVSILEHGGCEGVVVSPTYIGKDSPTVLLLEEDLQPHREPTTTFSVDPSQITPSVCDEIPSDMCIDTGNSPVDESKPIAGAPSEIREGVKLVTNTSLDSTSVDIAASEVLVSTAGISSEEPSTAVMKTPTSQEVASMEVTREDIYIPREDGETSSGLESCVACSNQPSTADVKTPLGNMQDEPMVEITAEITNSKPETSFEDGETLTGSQGFVPSSTQPSTANVRTPLGDERDEPMVGNNAEVTDSKSEIHCEDVETLTGSQGFVPSSMQPSTANVTTPLGDERDEPMVEITAEVTDSKSEIPCEDGETLTGSQGFVPSSTQPSTANVRTPLGDERDEPMVEINAEVTDSKSEIPCEDGETLTGSQGFVPSSTQPSTANVRTPLGDERDEPMVENNAEVTDSKSEIPCEDGETLTGSQGFVPSSTQPSTANVRTPLGDERDEPMVEITAEVTDSKSEIPCEDGETLTGSQGFVPSSTQPSTANVRTPLGDERDEPMVEINAEVTDSKSEIPCEDGENLTGSQGFVPSSTQPSTANVRTPLGDERGEPMVEINAEVTDSKSEIPFEDGETLTGSQGFVPSSTQPSTANVRTPLGDERDEPMVEINAEVTDSKSEIPCEDGETLTGSQGFVPSSTQPSTANVRTPLGDERDEPMVEITAEVTDLEDRESPAGVQSFVQPSTADLKSSLGEKQDESMLESTSENSKAENPCQDGEILSGLQPLAESIMQSSTAGLKALSEEKQLQPLVEAASGKVSGLDTGSLPVVNQAASIMQSSADMKHGELVTVKADVEVMNADGESVSVLDPLISGLPVSSADGKTPHHRPEDSEIAAIVESTPQSPSNGDESLSVLHPSVSGMQPSSADVKVLPDDKQGDSVVEIASSRATESKSQSSCDEGGNFSALQPVESTIEPSTAVVKIPADDKVEELLVKVDTNREGASGNLHEHGSSALQPVVATGAEPSLANDKNLVENKLEESVVDLAAEDVDSRTGRTSQKSHEEADLSSALQDDSVTSGQPSTSDKITFKSDKQEKPVELDLV</sequence>
<keyword evidence="4" id="KW-0347">Helicase</keyword>
<feature type="compositionally biased region" description="Polar residues" evidence="8">
    <location>
        <begin position="528"/>
        <end position="549"/>
    </location>
</feature>
<feature type="compositionally biased region" description="Acidic residues" evidence="8">
    <location>
        <begin position="483"/>
        <end position="497"/>
    </location>
</feature>
<feature type="domain" description="Helicase ATP-binding" evidence="9">
    <location>
        <begin position="1440"/>
        <end position="1607"/>
    </location>
</feature>
<evidence type="ECO:0000256" key="5">
    <source>
        <dbReference type="ARBA" id="ARBA00022840"/>
    </source>
</evidence>
<keyword evidence="5" id="KW-0067">ATP-binding</keyword>
<feature type="compositionally biased region" description="Polar residues" evidence="8">
    <location>
        <begin position="3939"/>
        <end position="3948"/>
    </location>
</feature>
<dbReference type="InterPro" id="IPR014012">
    <property type="entry name" value="HSA_dom"/>
</dbReference>
<feature type="compositionally biased region" description="Polar residues" evidence="8">
    <location>
        <begin position="3541"/>
        <end position="3555"/>
    </location>
</feature>
<evidence type="ECO:0000256" key="4">
    <source>
        <dbReference type="ARBA" id="ARBA00022806"/>
    </source>
</evidence>
<feature type="compositionally biased region" description="Polar residues" evidence="8">
    <location>
        <begin position="2876"/>
        <end position="2891"/>
    </location>
</feature>
<feature type="coiled-coil region" evidence="7">
    <location>
        <begin position="1301"/>
        <end position="1328"/>
    </location>
</feature>
<reference evidence="13" key="1">
    <citation type="journal article" date="2020" name="Curr. Biol.">
        <title>Chromatin organization in early land plants reveals an ancestral association between H3K27me3, transposons, and constitutive heterochromatin.</title>
        <authorList>
            <person name="Montgomery S.A."/>
            <person name="Tanizawa Y."/>
            <person name="Galik B."/>
            <person name="Wang N."/>
            <person name="Ito T."/>
            <person name="Mochizuki T."/>
            <person name="Akimcheva S."/>
            <person name="Bowman J.L."/>
            <person name="Cognat V."/>
            <person name="Marechal-Drouard L."/>
            <person name="Ekker H."/>
            <person name="Hong S.F."/>
            <person name="Kohchi T."/>
            <person name="Lin S.S."/>
            <person name="Liu L.D."/>
            <person name="Nakamura Y."/>
            <person name="Valeeva L.R."/>
            <person name="Shakirov E.V."/>
            <person name="Shippen D.E."/>
            <person name="Wei W.L."/>
            <person name="Yagura M."/>
            <person name="Yamaoka S."/>
            <person name="Yamato K.T."/>
            <person name="Liu C."/>
            <person name="Berger F."/>
        </authorList>
    </citation>
    <scope>NUCLEOTIDE SEQUENCE [LARGE SCALE GENOMIC DNA]</scope>
    <source>
        <strain evidence="13">Tak-1</strain>
    </source>
</reference>
<dbReference type="SMART" id="SM01314">
    <property type="entry name" value="SnAC"/>
    <property type="match status" value="1"/>
</dbReference>
<dbReference type="EMBL" id="AP019870">
    <property type="protein sequence ID" value="BBN10808.1"/>
    <property type="molecule type" value="Genomic_DNA"/>
</dbReference>
<feature type="region of interest" description="Disordered" evidence="8">
    <location>
        <begin position="6797"/>
        <end position="6816"/>
    </location>
</feature>